<organism evidence="5 6">
    <name type="scientific">Lysobacter brunescens</name>
    <dbReference type="NCBI Taxonomy" id="262323"/>
    <lineage>
        <taxon>Bacteria</taxon>
        <taxon>Pseudomonadati</taxon>
        <taxon>Pseudomonadota</taxon>
        <taxon>Gammaproteobacteria</taxon>
        <taxon>Lysobacterales</taxon>
        <taxon>Lysobacteraceae</taxon>
        <taxon>Lysobacter</taxon>
    </lineage>
</organism>
<dbReference type="InterPro" id="IPR038109">
    <property type="entry name" value="DNA_bind_recomb_sf"/>
</dbReference>
<dbReference type="RefSeq" id="WP_386825412.1">
    <property type="nucleotide sequence ID" value="NZ_JBHTIF010000003.1"/>
</dbReference>
<dbReference type="InterPro" id="IPR036162">
    <property type="entry name" value="Resolvase-like_N_sf"/>
</dbReference>
<dbReference type="Gene3D" id="3.90.1750.20">
    <property type="entry name" value="Putative Large Serine Recombinase, Chain B, Domain 2"/>
    <property type="match status" value="1"/>
</dbReference>
<gene>
    <name evidence="5" type="ORF">ACFQ0E_15475</name>
</gene>
<keyword evidence="3" id="KW-0175">Coiled coil</keyword>
<dbReference type="InterPro" id="IPR050639">
    <property type="entry name" value="SSR_resolvase"/>
</dbReference>
<dbReference type="EMBL" id="JBHTIF010000003">
    <property type="protein sequence ID" value="MFD0726998.1"/>
    <property type="molecule type" value="Genomic_DNA"/>
</dbReference>
<evidence type="ECO:0000313" key="5">
    <source>
        <dbReference type="EMBL" id="MFD0726998.1"/>
    </source>
</evidence>
<evidence type="ECO:0000256" key="3">
    <source>
        <dbReference type="SAM" id="Coils"/>
    </source>
</evidence>
<keyword evidence="2" id="KW-0233">DNA recombination</keyword>
<dbReference type="Proteomes" id="UP001597110">
    <property type="component" value="Unassembled WGS sequence"/>
</dbReference>
<dbReference type="InterPro" id="IPR006119">
    <property type="entry name" value="Resolv_N"/>
</dbReference>
<feature type="domain" description="Resolvase/invertase-type recombinase catalytic" evidence="4">
    <location>
        <begin position="2"/>
        <end position="134"/>
    </location>
</feature>
<keyword evidence="6" id="KW-1185">Reference proteome</keyword>
<comment type="caution">
    <text evidence="5">The sequence shown here is derived from an EMBL/GenBank/DDBJ whole genome shotgun (WGS) entry which is preliminary data.</text>
</comment>
<protein>
    <submittedName>
        <fullName evidence="5">Recombinase family protein</fullName>
    </submittedName>
</protein>
<name>A0ABW2YJF1_9GAMM</name>
<reference evidence="6" key="1">
    <citation type="journal article" date="2019" name="Int. J. Syst. Evol. Microbiol.">
        <title>The Global Catalogue of Microorganisms (GCM) 10K type strain sequencing project: providing services to taxonomists for standard genome sequencing and annotation.</title>
        <authorList>
            <consortium name="The Broad Institute Genomics Platform"/>
            <consortium name="The Broad Institute Genome Sequencing Center for Infectious Disease"/>
            <person name="Wu L."/>
            <person name="Ma J."/>
        </authorList>
    </citation>
    <scope>NUCLEOTIDE SEQUENCE [LARGE SCALE GENOMIC DNA]</scope>
    <source>
        <strain evidence="6">CCUG 55585</strain>
    </source>
</reference>
<evidence type="ECO:0000313" key="6">
    <source>
        <dbReference type="Proteomes" id="UP001597110"/>
    </source>
</evidence>
<dbReference type="InterPro" id="IPR011109">
    <property type="entry name" value="DNA_bind_recombinase_dom"/>
</dbReference>
<dbReference type="CDD" id="cd00338">
    <property type="entry name" value="Ser_Recombinase"/>
    <property type="match status" value="1"/>
</dbReference>
<keyword evidence="1" id="KW-0238">DNA-binding</keyword>
<evidence type="ECO:0000256" key="2">
    <source>
        <dbReference type="ARBA" id="ARBA00023172"/>
    </source>
</evidence>
<dbReference type="Pfam" id="PF00239">
    <property type="entry name" value="Resolvase"/>
    <property type="match status" value="1"/>
</dbReference>
<dbReference type="SMART" id="SM00857">
    <property type="entry name" value="Resolvase"/>
    <property type="match status" value="1"/>
</dbReference>
<dbReference type="Gene3D" id="3.40.50.1390">
    <property type="entry name" value="Resolvase, N-terminal catalytic domain"/>
    <property type="match status" value="1"/>
</dbReference>
<feature type="coiled-coil region" evidence="3">
    <location>
        <begin position="365"/>
        <end position="426"/>
    </location>
</feature>
<dbReference type="PANTHER" id="PTHR30461">
    <property type="entry name" value="DNA-INVERTASE FROM LAMBDOID PROPHAGE"/>
    <property type="match status" value="1"/>
</dbReference>
<sequence>MSPDAQRRALQAVASQRGLVIAQEFVDAVVSGKDDNRPAFRQMMDAVRNARRGWSTILIHDTSRLSRSRHTAIIFEHEARRHGVAVVYKSIPDADPLTEMVVRSMFQAWDEWHSLNSKAKGLAGMAENVHQGFRAGGRAPTGYKLKPVFTGAQRDGAAVVKSTLAVDPDTAPAMASYLSDRALDIPRARAKRKAGSPLVEMSDSTLIGIEWNALTYAGHTVWNVNAERTADGYKGGTKRRPRSEWVIHRDTHPALIDDDQAEAVLHRLERHAADRRGNAGMTVARESDALLGGRLFAPDGRKWWAESDRYRIGAKGAGQRSISKPQIETPVVRQVLADLGSAEFATRLLEGTRRAIEASADPGLVRRLRDQVARLEALAAKMLDMAANLADPAPALRRVDELERERQEAIAQLRDAEQVAEELRAFADVSAVDVAAALSKVAEMAEDDDRDGLRSAVLSVVDRVELDPVTLEASIEYRLDTPPGVVVASPRGFEPRSLP</sequence>
<proteinExistence type="predicted"/>
<dbReference type="Pfam" id="PF07508">
    <property type="entry name" value="Recombinase"/>
    <property type="match status" value="1"/>
</dbReference>
<evidence type="ECO:0000259" key="4">
    <source>
        <dbReference type="SMART" id="SM00857"/>
    </source>
</evidence>
<dbReference type="PANTHER" id="PTHR30461:SF2">
    <property type="entry name" value="SERINE RECOMBINASE PINE-RELATED"/>
    <property type="match status" value="1"/>
</dbReference>
<dbReference type="SUPFAM" id="SSF53041">
    <property type="entry name" value="Resolvase-like"/>
    <property type="match status" value="1"/>
</dbReference>
<accession>A0ABW2YJF1</accession>
<evidence type="ECO:0000256" key="1">
    <source>
        <dbReference type="ARBA" id="ARBA00023125"/>
    </source>
</evidence>